<dbReference type="EMBL" id="LGRX02034733">
    <property type="protein sequence ID" value="KAK3237007.1"/>
    <property type="molecule type" value="Genomic_DNA"/>
</dbReference>
<accession>A0AAE0ER59</accession>
<comment type="caution">
    <text evidence="2">The sequence shown here is derived from an EMBL/GenBank/DDBJ whole genome shotgun (WGS) entry which is preliminary data.</text>
</comment>
<proteinExistence type="predicted"/>
<evidence type="ECO:0000313" key="3">
    <source>
        <dbReference type="Proteomes" id="UP001190700"/>
    </source>
</evidence>
<protein>
    <submittedName>
        <fullName evidence="2">Uncharacterized protein</fullName>
    </submittedName>
</protein>
<organism evidence="2 3">
    <name type="scientific">Cymbomonas tetramitiformis</name>
    <dbReference type="NCBI Taxonomy" id="36881"/>
    <lineage>
        <taxon>Eukaryota</taxon>
        <taxon>Viridiplantae</taxon>
        <taxon>Chlorophyta</taxon>
        <taxon>Pyramimonadophyceae</taxon>
        <taxon>Pyramimonadales</taxon>
        <taxon>Pyramimonadaceae</taxon>
        <taxon>Cymbomonas</taxon>
    </lineage>
</organism>
<feature type="region of interest" description="Disordered" evidence="1">
    <location>
        <begin position="1"/>
        <end position="58"/>
    </location>
</feature>
<name>A0AAE0ER59_9CHLO</name>
<gene>
    <name evidence="2" type="ORF">CYMTET_52889</name>
</gene>
<dbReference type="AlphaFoldDB" id="A0AAE0ER59"/>
<evidence type="ECO:0000256" key="1">
    <source>
        <dbReference type="SAM" id="MobiDB-lite"/>
    </source>
</evidence>
<evidence type="ECO:0000313" key="2">
    <source>
        <dbReference type="EMBL" id="KAK3237007.1"/>
    </source>
</evidence>
<keyword evidence="3" id="KW-1185">Reference proteome</keyword>
<dbReference type="Proteomes" id="UP001190700">
    <property type="component" value="Unassembled WGS sequence"/>
</dbReference>
<reference evidence="2 3" key="1">
    <citation type="journal article" date="2015" name="Genome Biol. Evol.">
        <title>Comparative Genomics of a Bacterivorous Green Alga Reveals Evolutionary Causalities and Consequences of Phago-Mixotrophic Mode of Nutrition.</title>
        <authorList>
            <person name="Burns J.A."/>
            <person name="Paasch A."/>
            <person name="Narechania A."/>
            <person name="Kim E."/>
        </authorList>
    </citation>
    <scope>NUCLEOTIDE SEQUENCE [LARGE SCALE GENOMIC DNA]</scope>
    <source>
        <strain evidence="2 3">PLY_AMNH</strain>
    </source>
</reference>
<sequence>MEMRNIAGPADPKKPGSPRADAAAPIVLPAYYGPEGMKHPSSPPNRQRNWGDTSAPRRRVQQTIRTAGAKLASHILEVEPMTSKLVSSSAAKIDCCTSRSMAIYELAWSLVGEKRSRSLVLP</sequence>